<evidence type="ECO:0000313" key="3">
    <source>
        <dbReference type="Proteomes" id="UP001396334"/>
    </source>
</evidence>
<sequence length="215" mass="23451">MQTWLFNKMRKIHQVLEIKVFRPVSNRNNISLTLMIVEEEITTEEDVAGVGSSSGTGTYRGSLPISGENSTGHVSSTTPASFASTLTQSSATRDISCKKESTFASSERDQQGLSLLISPTQQTPVFLPTSIPFVAPSVSADSIPGARVVQDCHCESTFRSTYEHGHVVHVGSVQDQLDPSIQSTNQITEISGGFQEDEALLERDFLLLCHLKQVH</sequence>
<feature type="region of interest" description="Disordered" evidence="1">
    <location>
        <begin position="47"/>
        <end position="79"/>
    </location>
</feature>
<evidence type="ECO:0000256" key="1">
    <source>
        <dbReference type="SAM" id="MobiDB-lite"/>
    </source>
</evidence>
<organism evidence="2 3">
    <name type="scientific">Hibiscus sabdariffa</name>
    <name type="common">roselle</name>
    <dbReference type="NCBI Taxonomy" id="183260"/>
    <lineage>
        <taxon>Eukaryota</taxon>
        <taxon>Viridiplantae</taxon>
        <taxon>Streptophyta</taxon>
        <taxon>Embryophyta</taxon>
        <taxon>Tracheophyta</taxon>
        <taxon>Spermatophyta</taxon>
        <taxon>Magnoliopsida</taxon>
        <taxon>eudicotyledons</taxon>
        <taxon>Gunneridae</taxon>
        <taxon>Pentapetalae</taxon>
        <taxon>rosids</taxon>
        <taxon>malvids</taxon>
        <taxon>Malvales</taxon>
        <taxon>Malvaceae</taxon>
        <taxon>Malvoideae</taxon>
        <taxon>Hibiscus</taxon>
    </lineage>
</organism>
<gene>
    <name evidence="2" type="ORF">V6N11_080437</name>
</gene>
<proteinExistence type="predicted"/>
<comment type="caution">
    <text evidence="2">The sequence shown here is derived from an EMBL/GenBank/DDBJ whole genome shotgun (WGS) entry which is preliminary data.</text>
</comment>
<dbReference type="EMBL" id="JBBPBN010000025">
    <property type="protein sequence ID" value="KAK9008961.1"/>
    <property type="molecule type" value="Genomic_DNA"/>
</dbReference>
<accession>A0ABR2R885</accession>
<evidence type="ECO:0000313" key="2">
    <source>
        <dbReference type="EMBL" id="KAK9008961.1"/>
    </source>
</evidence>
<feature type="compositionally biased region" description="Low complexity" evidence="1">
    <location>
        <begin position="49"/>
        <end position="62"/>
    </location>
</feature>
<protein>
    <submittedName>
        <fullName evidence="2">Uncharacterized protein</fullName>
    </submittedName>
</protein>
<name>A0ABR2R885_9ROSI</name>
<keyword evidence="3" id="KW-1185">Reference proteome</keyword>
<feature type="compositionally biased region" description="Polar residues" evidence="1">
    <location>
        <begin position="67"/>
        <end position="79"/>
    </location>
</feature>
<dbReference type="Proteomes" id="UP001396334">
    <property type="component" value="Unassembled WGS sequence"/>
</dbReference>
<reference evidence="2 3" key="1">
    <citation type="journal article" date="2024" name="G3 (Bethesda)">
        <title>Genome assembly of Hibiscus sabdariffa L. provides insights into metabolisms of medicinal natural products.</title>
        <authorList>
            <person name="Kim T."/>
        </authorList>
    </citation>
    <scope>NUCLEOTIDE SEQUENCE [LARGE SCALE GENOMIC DNA]</scope>
    <source>
        <strain evidence="2">TK-2024</strain>
        <tissue evidence="2">Old leaves</tissue>
    </source>
</reference>